<evidence type="ECO:0000256" key="5">
    <source>
        <dbReference type="ARBA" id="ARBA00004661"/>
    </source>
</evidence>
<keyword evidence="15 18" id="KW-0057">Aromatic amino acid biosynthesis</keyword>
<keyword evidence="13 18" id="KW-0862">Zinc</keyword>
<protein>
    <recommendedName>
        <fullName evidence="8 18">3-dehydroquinate synthase</fullName>
        <shortName evidence="18">DHQS</shortName>
        <ecNumber evidence="7 18">4.2.3.4</ecNumber>
    </recommendedName>
</protein>
<keyword evidence="16 18" id="KW-0456">Lyase</keyword>
<feature type="binding site" evidence="18">
    <location>
        <position position="256"/>
    </location>
    <ligand>
        <name>Zn(2+)</name>
        <dbReference type="ChEBI" id="CHEBI:29105"/>
    </ligand>
</feature>
<evidence type="ECO:0000313" key="21">
    <source>
        <dbReference type="EMBL" id="STY95793.1"/>
    </source>
</evidence>
<comment type="function">
    <text evidence="3 18">Catalyzes the conversion of 3-deoxy-D-arabino-heptulosonate 7-phosphate (DAHP) to dehydroquinate (DHQ).</text>
</comment>
<feature type="domain" description="3-dehydroquinate synthase N-terminal" evidence="19">
    <location>
        <begin position="76"/>
        <end position="188"/>
    </location>
</feature>
<evidence type="ECO:0000256" key="12">
    <source>
        <dbReference type="ARBA" id="ARBA00022741"/>
    </source>
</evidence>
<proteinExistence type="inferred from homology"/>
<dbReference type="NCBIfam" id="TIGR01357">
    <property type="entry name" value="aroB"/>
    <property type="match status" value="1"/>
</dbReference>
<feature type="binding site" evidence="18">
    <location>
        <position position="193"/>
    </location>
    <ligand>
        <name>Zn(2+)</name>
        <dbReference type="ChEBI" id="CHEBI:29105"/>
    </ligand>
</feature>
<dbReference type="InterPro" id="IPR056179">
    <property type="entry name" value="DHQS_C"/>
</dbReference>
<comment type="pathway">
    <text evidence="5 18">Metabolic intermediate biosynthesis; chorismate biosynthesis; chorismate from D-erythrose 4-phosphate and phosphoenolpyruvate: step 2/7.</text>
</comment>
<evidence type="ECO:0000259" key="20">
    <source>
        <dbReference type="Pfam" id="PF24621"/>
    </source>
</evidence>
<evidence type="ECO:0000259" key="19">
    <source>
        <dbReference type="Pfam" id="PF01761"/>
    </source>
</evidence>
<dbReference type="GO" id="GO:0003856">
    <property type="term" value="F:3-dehydroquinate synthase activity"/>
    <property type="evidence" value="ECO:0007669"/>
    <property type="project" value="UniProtKB-UniRule"/>
</dbReference>
<dbReference type="InterPro" id="IPR030960">
    <property type="entry name" value="DHQS/DOIS_N"/>
</dbReference>
<evidence type="ECO:0000256" key="13">
    <source>
        <dbReference type="ARBA" id="ARBA00022833"/>
    </source>
</evidence>
<dbReference type="PANTHER" id="PTHR43622:SF7">
    <property type="entry name" value="3-DEHYDROQUINATE SYNTHASE, CHLOROPLASTIC"/>
    <property type="match status" value="1"/>
</dbReference>
<dbReference type="HAMAP" id="MF_00110">
    <property type="entry name" value="DHQ_synthase"/>
    <property type="match status" value="1"/>
</dbReference>
<evidence type="ECO:0000256" key="10">
    <source>
        <dbReference type="ARBA" id="ARBA00022605"/>
    </source>
</evidence>
<evidence type="ECO:0000256" key="9">
    <source>
        <dbReference type="ARBA" id="ARBA00022490"/>
    </source>
</evidence>
<dbReference type="PIRSF" id="PIRSF001455">
    <property type="entry name" value="DHQ_synth"/>
    <property type="match status" value="1"/>
</dbReference>
<evidence type="ECO:0000256" key="11">
    <source>
        <dbReference type="ARBA" id="ARBA00022723"/>
    </source>
</evidence>
<dbReference type="RefSeq" id="WP_211269843.1">
    <property type="nucleotide sequence ID" value="NZ_MXAO01000006.1"/>
</dbReference>
<feature type="binding site" evidence="18">
    <location>
        <begin position="178"/>
        <end position="181"/>
    </location>
    <ligand>
        <name>NAD(+)</name>
        <dbReference type="ChEBI" id="CHEBI:57540"/>
    </ligand>
</feature>
<dbReference type="GO" id="GO:0000166">
    <property type="term" value="F:nucleotide binding"/>
    <property type="evidence" value="ECO:0007669"/>
    <property type="project" value="UniProtKB-KW"/>
</dbReference>
<name>A0A378Q4N8_9GAMM</name>
<comment type="similarity">
    <text evidence="6 18">Belongs to the sugar phosphate cyclases superfamily. Dehydroquinate synthase family.</text>
</comment>
<evidence type="ECO:0000256" key="16">
    <source>
        <dbReference type="ARBA" id="ARBA00023239"/>
    </source>
</evidence>
<keyword evidence="14 18" id="KW-0520">NAD</keyword>
<keyword evidence="17 18" id="KW-0170">Cobalt</keyword>
<evidence type="ECO:0000256" key="3">
    <source>
        <dbReference type="ARBA" id="ARBA00003485"/>
    </source>
</evidence>
<evidence type="ECO:0000256" key="7">
    <source>
        <dbReference type="ARBA" id="ARBA00013031"/>
    </source>
</evidence>
<evidence type="ECO:0000256" key="6">
    <source>
        <dbReference type="ARBA" id="ARBA00005412"/>
    </source>
</evidence>
<dbReference type="InterPro" id="IPR050071">
    <property type="entry name" value="Dehydroquinate_synthase"/>
</dbReference>
<feature type="binding site" evidence="18">
    <location>
        <begin position="138"/>
        <end position="139"/>
    </location>
    <ligand>
        <name>NAD(+)</name>
        <dbReference type="ChEBI" id="CHEBI:57540"/>
    </ligand>
</feature>
<dbReference type="Gene3D" id="3.40.50.1970">
    <property type="match status" value="1"/>
</dbReference>
<gene>
    <name evidence="18 21" type="primary">aroB</name>
    <name evidence="21" type="ORF">NCTC11091_01591</name>
</gene>
<evidence type="ECO:0000313" key="22">
    <source>
        <dbReference type="Proteomes" id="UP000255193"/>
    </source>
</evidence>
<dbReference type="Gene3D" id="1.20.1090.10">
    <property type="entry name" value="Dehydroquinate synthase-like - alpha domain"/>
    <property type="match status" value="1"/>
</dbReference>
<feature type="binding site" evidence="18">
    <location>
        <begin position="80"/>
        <end position="85"/>
    </location>
    <ligand>
        <name>NAD(+)</name>
        <dbReference type="ChEBI" id="CHEBI:57540"/>
    </ligand>
</feature>
<dbReference type="Proteomes" id="UP000255193">
    <property type="component" value="Unassembled WGS sequence"/>
</dbReference>
<comment type="cofactor">
    <cofactor evidence="2 18">
        <name>NAD(+)</name>
        <dbReference type="ChEBI" id="CHEBI:57540"/>
    </cofactor>
</comment>
<comment type="catalytic activity">
    <reaction evidence="1 18">
        <text>7-phospho-2-dehydro-3-deoxy-D-arabino-heptonate = 3-dehydroquinate + phosphate</text>
        <dbReference type="Rhea" id="RHEA:21968"/>
        <dbReference type="ChEBI" id="CHEBI:32364"/>
        <dbReference type="ChEBI" id="CHEBI:43474"/>
        <dbReference type="ChEBI" id="CHEBI:58394"/>
        <dbReference type="EC" id="4.2.3.4"/>
    </reaction>
</comment>
<keyword evidence="10 18" id="KW-0028">Amino-acid biosynthesis</keyword>
<dbReference type="EMBL" id="UGQA01000001">
    <property type="protein sequence ID" value="STY95793.1"/>
    <property type="molecule type" value="Genomic_DNA"/>
</dbReference>
<evidence type="ECO:0000256" key="4">
    <source>
        <dbReference type="ARBA" id="ARBA00004496"/>
    </source>
</evidence>
<accession>A0A378Q4N8</accession>
<keyword evidence="12 18" id="KW-0547">Nucleotide-binding</keyword>
<dbReference type="CDD" id="cd08195">
    <property type="entry name" value="DHQS"/>
    <property type="match status" value="1"/>
</dbReference>
<evidence type="ECO:0000256" key="14">
    <source>
        <dbReference type="ARBA" id="ARBA00023027"/>
    </source>
</evidence>
<evidence type="ECO:0000256" key="8">
    <source>
        <dbReference type="ARBA" id="ARBA00017684"/>
    </source>
</evidence>
<dbReference type="PANTHER" id="PTHR43622">
    <property type="entry name" value="3-DEHYDROQUINATE SYNTHASE"/>
    <property type="match status" value="1"/>
</dbReference>
<feature type="domain" description="3-dehydroquinate synthase C-terminal" evidence="20">
    <location>
        <begin position="190"/>
        <end position="333"/>
    </location>
</feature>
<feature type="binding site" evidence="18">
    <location>
        <position position="151"/>
    </location>
    <ligand>
        <name>NAD(+)</name>
        <dbReference type="ChEBI" id="CHEBI:57540"/>
    </ligand>
</feature>
<dbReference type="AlphaFoldDB" id="A0A378Q4N8"/>
<evidence type="ECO:0000256" key="18">
    <source>
        <dbReference type="HAMAP-Rule" id="MF_00110"/>
    </source>
</evidence>
<feature type="binding site" evidence="18">
    <location>
        <begin position="114"/>
        <end position="118"/>
    </location>
    <ligand>
        <name>NAD(+)</name>
        <dbReference type="ChEBI" id="CHEBI:57540"/>
    </ligand>
</feature>
<dbReference type="EC" id="4.2.3.4" evidence="7 18"/>
<dbReference type="Pfam" id="PF01761">
    <property type="entry name" value="DHQ_synthase"/>
    <property type="match status" value="1"/>
</dbReference>
<keyword evidence="9 18" id="KW-0963">Cytoplasm</keyword>
<comment type="cofactor">
    <cofactor evidence="18">
        <name>Co(2+)</name>
        <dbReference type="ChEBI" id="CHEBI:48828"/>
    </cofactor>
    <cofactor evidence="18">
        <name>Zn(2+)</name>
        <dbReference type="ChEBI" id="CHEBI:29105"/>
    </cofactor>
    <text evidence="18">Binds 1 divalent metal cation per subunit. Can use either Co(2+) or Zn(2+).</text>
</comment>
<keyword evidence="11 18" id="KW-0479">Metal-binding</keyword>
<feature type="binding site" evidence="18">
    <location>
        <position position="160"/>
    </location>
    <ligand>
        <name>NAD(+)</name>
        <dbReference type="ChEBI" id="CHEBI:57540"/>
    </ligand>
</feature>
<dbReference type="GO" id="GO:0005737">
    <property type="term" value="C:cytoplasm"/>
    <property type="evidence" value="ECO:0007669"/>
    <property type="project" value="UniProtKB-SubCell"/>
</dbReference>
<evidence type="ECO:0000256" key="2">
    <source>
        <dbReference type="ARBA" id="ARBA00001911"/>
    </source>
</evidence>
<feature type="binding site" evidence="18">
    <location>
        <position position="273"/>
    </location>
    <ligand>
        <name>Zn(2+)</name>
        <dbReference type="ChEBI" id="CHEBI:29105"/>
    </ligand>
</feature>
<dbReference type="GO" id="GO:0046872">
    <property type="term" value="F:metal ion binding"/>
    <property type="evidence" value="ECO:0007669"/>
    <property type="project" value="UniProtKB-KW"/>
</dbReference>
<comment type="subcellular location">
    <subcellularLocation>
        <location evidence="4 18">Cytoplasm</location>
    </subcellularLocation>
</comment>
<dbReference type="Pfam" id="PF24621">
    <property type="entry name" value="DHQS_C"/>
    <property type="match status" value="1"/>
</dbReference>
<evidence type="ECO:0000256" key="1">
    <source>
        <dbReference type="ARBA" id="ARBA00001393"/>
    </source>
</evidence>
<dbReference type="InterPro" id="IPR030963">
    <property type="entry name" value="DHQ_synth_fam"/>
</dbReference>
<dbReference type="GO" id="GO:0009423">
    <property type="term" value="P:chorismate biosynthetic process"/>
    <property type="evidence" value="ECO:0007669"/>
    <property type="project" value="UniProtKB-UniRule"/>
</dbReference>
<sequence>MIMTHAQSFEIYHTLTVHAQAHSYPIVIGQNLLAGFDFVSYIRGKQVLVVTNDTVAPLYLEALLAGLPQDKIVQTCILPDGEVYKTQASIDRIFDTLMAAHFNRDCTLIALGGGVIGDMVGFAAACFMRGVDFIQIPTTLLAQVDSSVGGKTGINHALGKNMIGAFWQPRLVLADMATLATLPARELSAGLAEVIKYALIGDVEFLAWLEINMSCLLALDTQALAYAVLTCCQHKANLVAEDEFEAGQRALLNFGHTFGHVIETHMGYGSWLHGEAVAAGMLQAMRLSQRMGWLSANDVARAQALIAAANLPVTPPVIATDTALDLMQHDKKVQAGKIRLILLQALGQAIITADYDPMALQAVLVGQAIAD</sequence>
<dbReference type="FunFam" id="3.40.50.1970:FF:000001">
    <property type="entry name" value="3-dehydroquinate synthase"/>
    <property type="match status" value="1"/>
</dbReference>
<evidence type="ECO:0000256" key="15">
    <source>
        <dbReference type="ARBA" id="ARBA00023141"/>
    </source>
</evidence>
<dbReference type="SUPFAM" id="SSF56796">
    <property type="entry name" value="Dehydroquinate synthase-like"/>
    <property type="match status" value="1"/>
</dbReference>
<evidence type="ECO:0000256" key="17">
    <source>
        <dbReference type="ARBA" id="ARBA00023285"/>
    </source>
</evidence>
<reference evidence="21 22" key="1">
    <citation type="submission" date="2018-06" db="EMBL/GenBank/DDBJ databases">
        <authorList>
            <consortium name="Pathogen Informatics"/>
            <person name="Doyle S."/>
        </authorList>
    </citation>
    <scope>NUCLEOTIDE SEQUENCE [LARGE SCALE GENOMIC DNA]</scope>
    <source>
        <strain evidence="21 22">NCTC11091</strain>
    </source>
</reference>
<dbReference type="GO" id="GO:0009073">
    <property type="term" value="P:aromatic amino acid family biosynthetic process"/>
    <property type="evidence" value="ECO:0007669"/>
    <property type="project" value="UniProtKB-KW"/>
</dbReference>
<dbReference type="InterPro" id="IPR016037">
    <property type="entry name" value="DHQ_synth_AroB"/>
</dbReference>
<organism evidence="21 22">
    <name type="scientific">Faucicola atlantae</name>
    <dbReference type="NCBI Taxonomy" id="34059"/>
    <lineage>
        <taxon>Bacteria</taxon>
        <taxon>Pseudomonadati</taxon>
        <taxon>Pseudomonadota</taxon>
        <taxon>Gammaproteobacteria</taxon>
        <taxon>Moraxellales</taxon>
        <taxon>Moraxellaceae</taxon>
        <taxon>Faucicola</taxon>
    </lineage>
</organism>
<dbReference type="GO" id="GO:0008652">
    <property type="term" value="P:amino acid biosynthetic process"/>
    <property type="evidence" value="ECO:0007669"/>
    <property type="project" value="UniProtKB-KW"/>
</dbReference>
<dbReference type="UniPathway" id="UPA00053">
    <property type="reaction ID" value="UER00085"/>
</dbReference>